<dbReference type="Gene3D" id="1.10.510.10">
    <property type="entry name" value="Transferase(Phosphotransferase) domain 1"/>
    <property type="match status" value="1"/>
</dbReference>
<organism evidence="3 4">
    <name type="scientific">Sorangium cellulosum</name>
    <name type="common">Polyangium cellulosum</name>
    <dbReference type="NCBI Taxonomy" id="56"/>
    <lineage>
        <taxon>Bacteria</taxon>
        <taxon>Pseudomonadati</taxon>
        <taxon>Myxococcota</taxon>
        <taxon>Polyangia</taxon>
        <taxon>Polyangiales</taxon>
        <taxon>Polyangiaceae</taxon>
        <taxon>Sorangium</taxon>
    </lineage>
</organism>
<dbReference type="PROSITE" id="PS50011">
    <property type="entry name" value="PROTEIN_KINASE_DOM"/>
    <property type="match status" value="1"/>
</dbReference>
<dbReference type="Proteomes" id="UP000075635">
    <property type="component" value="Unassembled WGS sequence"/>
</dbReference>
<gene>
    <name evidence="3" type="ORF">BE17_28295</name>
</gene>
<dbReference type="SUPFAM" id="SSF55781">
    <property type="entry name" value="GAF domain-like"/>
    <property type="match status" value="1"/>
</dbReference>
<dbReference type="InterPro" id="IPR053159">
    <property type="entry name" value="Hybrid_Histidine_Kinase"/>
</dbReference>
<evidence type="ECO:0000313" key="3">
    <source>
        <dbReference type="EMBL" id="KYF75880.1"/>
    </source>
</evidence>
<dbReference type="Gene3D" id="3.30.565.10">
    <property type="entry name" value="Histidine kinase-like ATPase, C-terminal domain"/>
    <property type="match status" value="1"/>
</dbReference>
<dbReference type="GO" id="GO:0004672">
    <property type="term" value="F:protein kinase activity"/>
    <property type="evidence" value="ECO:0007669"/>
    <property type="project" value="InterPro"/>
</dbReference>
<dbReference type="InterPro" id="IPR029016">
    <property type="entry name" value="GAF-like_dom_sf"/>
</dbReference>
<dbReference type="Pfam" id="PF02518">
    <property type="entry name" value="HATPase_c"/>
    <property type="match status" value="1"/>
</dbReference>
<dbReference type="Pfam" id="PF13191">
    <property type="entry name" value="AAA_16"/>
    <property type="match status" value="1"/>
</dbReference>
<dbReference type="GO" id="GO:0005524">
    <property type="term" value="F:ATP binding"/>
    <property type="evidence" value="ECO:0007669"/>
    <property type="project" value="InterPro"/>
</dbReference>
<name>A0A150R6K8_SORCE</name>
<reference evidence="3 4" key="1">
    <citation type="submission" date="2014-02" db="EMBL/GenBank/DDBJ databases">
        <title>The small core and large imbalanced accessory genome model reveals a collaborative survival strategy of Sorangium cellulosum strains in nature.</title>
        <authorList>
            <person name="Han K."/>
            <person name="Peng R."/>
            <person name="Blom J."/>
            <person name="Li Y.-Z."/>
        </authorList>
    </citation>
    <scope>NUCLEOTIDE SEQUENCE [LARGE SCALE GENOMIC DNA]</scope>
    <source>
        <strain evidence="3 4">So0011-07</strain>
    </source>
</reference>
<dbReference type="InterPro" id="IPR003018">
    <property type="entry name" value="GAF"/>
</dbReference>
<dbReference type="Pfam" id="PF01627">
    <property type="entry name" value="Hpt"/>
    <property type="match status" value="1"/>
</dbReference>
<comment type="caution">
    <text evidence="3">The sequence shown here is derived from an EMBL/GenBank/DDBJ whole genome shotgun (WGS) entry which is preliminary data.</text>
</comment>
<dbReference type="GO" id="GO:0000160">
    <property type="term" value="P:phosphorelay signal transduction system"/>
    <property type="evidence" value="ECO:0007669"/>
    <property type="project" value="InterPro"/>
</dbReference>
<dbReference type="InterPro" id="IPR011009">
    <property type="entry name" value="Kinase-like_dom_sf"/>
</dbReference>
<dbReference type="Pfam" id="PF01590">
    <property type="entry name" value="GAF"/>
    <property type="match status" value="1"/>
</dbReference>
<dbReference type="InterPro" id="IPR000719">
    <property type="entry name" value="Prot_kinase_dom"/>
</dbReference>
<protein>
    <recommendedName>
        <fullName evidence="2">Protein kinase domain-containing protein</fullName>
    </recommendedName>
</protein>
<dbReference type="InterPro" id="IPR003594">
    <property type="entry name" value="HATPase_dom"/>
</dbReference>
<feature type="region of interest" description="Disordered" evidence="1">
    <location>
        <begin position="1957"/>
        <end position="1979"/>
    </location>
</feature>
<feature type="domain" description="Protein kinase" evidence="2">
    <location>
        <begin position="1"/>
        <end position="244"/>
    </location>
</feature>
<dbReference type="Gene3D" id="1.20.120.160">
    <property type="entry name" value="HPT domain"/>
    <property type="match status" value="1"/>
</dbReference>
<dbReference type="InterPro" id="IPR036641">
    <property type="entry name" value="HPT_dom_sf"/>
</dbReference>
<dbReference type="CDD" id="cd00088">
    <property type="entry name" value="HPT"/>
    <property type="match status" value="1"/>
</dbReference>
<dbReference type="SMART" id="SM00065">
    <property type="entry name" value="GAF"/>
    <property type="match status" value="1"/>
</dbReference>
<dbReference type="SUPFAM" id="SSF52540">
    <property type="entry name" value="P-loop containing nucleoside triphosphate hydrolases"/>
    <property type="match status" value="1"/>
</dbReference>
<dbReference type="PANTHER" id="PTHR43642:SF1">
    <property type="entry name" value="HYBRID SIGNAL TRANSDUCTION HISTIDINE KINASE G"/>
    <property type="match status" value="1"/>
</dbReference>
<dbReference type="SMART" id="SM00387">
    <property type="entry name" value="HATPase_c"/>
    <property type="match status" value="1"/>
</dbReference>
<accession>A0A150R6K8</accession>
<dbReference type="InterPro" id="IPR008207">
    <property type="entry name" value="Sig_transdc_His_kin_Hpt_dom"/>
</dbReference>
<evidence type="ECO:0000313" key="4">
    <source>
        <dbReference type="Proteomes" id="UP000075635"/>
    </source>
</evidence>
<dbReference type="InterPro" id="IPR036890">
    <property type="entry name" value="HATPase_C_sf"/>
</dbReference>
<feature type="compositionally biased region" description="Polar residues" evidence="1">
    <location>
        <begin position="1970"/>
        <end position="1979"/>
    </location>
</feature>
<dbReference type="EMBL" id="JEMB01003081">
    <property type="protein sequence ID" value="KYF75880.1"/>
    <property type="molecule type" value="Genomic_DNA"/>
</dbReference>
<dbReference type="Gene3D" id="3.30.450.40">
    <property type="match status" value="1"/>
</dbReference>
<evidence type="ECO:0000259" key="2">
    <source>
        <dbReference type="PROSITE" id="PS50011"/>
    </source>
</evidence>
<dbReference type="SUPFAM" id="SSF47226">
    <property type="entry name" value="Histidine-containing phosphotransfer domain, HPT domain"/>
    <property type="match status" value="1"/>
</dbReference>
<dbReference type="InterPro" id="IPR041664">
    <property type="entry name" value="AAA_16"/>
</dbReference>
<evidence type="ECO:0000256" key="1">
    <source>
        <dbReference type="SAM" id="MobiDB-lite"/>
    </source>
</evidence>
<sequence length="1979" mass="215437">MPRSIWRRARRATSGASVLLHSLRSGVAQPRQVLELELQRWRRLGTLAIEGDVREVDGELSLIVEDFGGAPLAVPAHGLELGACLELALGMSRLLRRLHEQGLLHEDVSHGSFLVNLATRRVEFADLLAVSEDAAGGAVSEAAPSLAHVAPERTGRLNRRPDHRADYYSLGVTLFQMLTGQLPFAASDAIGWAHAHVSRRAPLVTELSPDVPPVLAQLVSKLLAKNPDERYQSDHGLLSDLTTLCESFQRTQALPALVLGANDASSHFVVSRDVQGRDAELSALGAALHDVRAGKRRLVLMPGAAGAGKSALLAEFLQQHGGAPARLLSTAFEERLQAVPLSGLAQALQGLAAELLSLSEAELTELRQRVTAVLGHNAGFMAALVPALSCVTGPSTSVVALNPIEAQRRMKHVFLSFIRVFATPERPLAFVLDDSQWLDTASTEVLSAILTDPDSSHVMVLAAFRGGDVRDAPALLNLQKALRQANEVVLTLPLAPLSSDAVAEIVARSLRAPVAEVRGLAEVVRRKTDGNPFFIGQLLVSLHRQGILSLDVERGRWSADVQRAEAHPACDNVGALMAERLENLGPDAARLLSAAACFGMRFDLQTLSEAVGRPLAACSELVREVLAHRLLSEVSVEGRTEQSGPVRSHASASYAFEHSRVQQAALSRASDAELVGLHARIGRILRERLRGERVPSGIFEVLHHLNAARGAIHDREERLDLVELNLTASDQALQSGAWSIAGTHTEIAVELLASCEGERPPDLAFRAIVARAETAFVLADPRVEAFCEEAFRLAPDRLARGRVHVLKTRILDHGGRMQDAVVQVRAALAEFGVRLPEAPDEINQGIGEGIGKLQAHLGRVTIEGLPALPKAEDPESRLVLELLARVISPAFQTYPPLFFLAELIMFDLSLSRGVDAVSCKNFVDCGIILLAMLGDYDAAHRMGLAAFELLKRFSPTPVESGVCFVFVGFLAHWKETYRDLFAVYDRAEKTGLMLGDLQHVAYAKNDRAQRSFLVGVRLRACREQVAEARRYLTHIGAAGQQVDALVADRAVARLTARESEKEAVAAADREATAVVVAEKSTQYCYAYGQAQMTTSFILGDFASARQWMEFTREFLIIAAGQFSLPEYKLFEGLLAARACREGGPEAREAQLAVVEENLRQLEAWSRLCPENFAHKVHLLAAEHARLAGQPLQVVLARYRDAIRTAGDGFIHLRALAHEHQAELWLSLDEPLHARTCLEAAYRLYDDWGATAKLESLAREHPALLADIVRGEIAAPRGAVAAGQVFDSASLLKATQSIFVEVDPERLFAALMATLIENAGAEHGCLVLRDDADRTYYVEARAHVERPITSLSRRVPYPEAEFLCPSVVSYVLRTGEAVTLDDASKAGAFRTDPQIRERGVRSVLCAPIMRKGDVLGALYVENNVSAYAFTRERLAALQVIASQAAISIYNAQLYEDLERRVAQRTEELALKNRQIASMLDNLDEGVFTIGRDRRVEPGYSRRLAEILGTTELVGRDCLALLLDGSRARPDARSAAEAALCCAFDQEEWLAELNADHLIREVERAGPGGKPQFLEISWNFIASEASLVERMLVTVRDVTLLRSLRQAARSKEREVDIIVQALDCGVDATRAFCVSCRELLAVNRAALGLDAETSEQVRDALRNLHTLKGNARLHGFTHLVDCLHAAENAYQASRRAPEQPIDRHALLEHLDAVERTVAEYESVCQQKLTAVIKKPDERSERVLRDIRGLVATATSSDAAQELARQLRGILARLDPTSVARLVDETREMLPSLAAELGKPAPAVLTEHAEAQLAGDWTGLVRDVLVQCFRNSLYHGIEMPDARERAGKPAQGRIHVRVRSGPSALELQLFDDGAGLSLEKLHQRGGNHALPDEALADQIFLSGVSTAETIGQVAGRGVGLDIVRARLRARGGDALVRFTGEERDGHRPFMLVLLMPKSAVASRPGEPPVPGPSSAQPSVSGG</sequence>
<dbReference type="Gene3D" id="3.30.450.20">
    <property type="entry name" value="PAS domain"/>
    <property type="match status" value="1"/>
</dbReference>
<dbReference type="PANTHER" id="PTHR43642">
    <property type="entry name" value="HYBRID SIGNAL TRANSDUCTION HISTIDINE KINASE G"/>
    <property type="match status" value="1"/>
</dbReference>
<proteinExistence type="predicted"/>
<dbReference type="SMART" id="SM00220">
    <property type="entry name" value="S_TKc"/>
    <property type="match status" value="1"/>
</dbReference>
<dbReference type="Pfam" id="PF00069">
    <property type="entry name" value="Pkinase"/>
    <property type="match status" value="1"/>
</dbReference>
<dbReference type="InterPro" id="IPR027417">
    <property type="entry name" value="P-loop_NTPase"/>
</dbReference>
<dbReference type="SUPFAM" id="SSF56112">
    <property type="entry name" value="Protein kinase-like (PK-like)"/>
    <property type="match status" value="1"/>
</dbReference>
<dbReference type="SUPFAM" id="SSF55874">
    <property type="entry name" value="ATPase domain of HSP90 chaperone/DNA topoisomerase II/histidine kinase"/>
    <property type="match status" value="1"/>
</dbReference>